<dbReference type="Proteomes" id="UP000095287">
    <property type="component" value="Unplaced"/>
</dbReference>
<organism evidence="3 4">
    <name type="scientific">Steinernema glaseri</name>
    <dbReference type="NCBI Taxonomy" id="37863"/>
    <lineage>
        <taxon>Eukaryota</taxon>
        <taxon>Metazoa</taxon>
        <taxon>Ecdysozoa</taxon>
        <taxon>Nematoda</taxon>
        <taxon>Chromadorea</taxon>
        <taxon>Rhabditida</taxon>
        <taxon>Tylenchina</taxon>
        <taxon>Panagrolaimomorpha</taxon>
        <taxon>Strongyloidoidea</taxon>
        <taxon>Steinernematidae</taxon>
        <taxon>Steinernema</taxon>
    </lineage>
</organism>
<feature type="region of interest" description="Disordered" evidence="1">
    <location>
        <begin position="31"/>
        <end position="68"/>
    </location>
</feature>
<sequence>MNASFMLVCLCLSTGSMQSRKTCDGSLARLSKSESNAANKSKDQGHHMIDHPINKTIRKPEFQLSYQD</sequence>
<evidence type="ECO:0000313" key="4">
    <source>
        <dbReference type="WBParaSite" id="L893_g23440.t1"/>
    </source>
</evidence>
<accession>A0A1I7Z743</accession>
<feature type="signal peptide" evidence="2">
    <location>
        <begin position="1"/>
        <end position="19"/>
    </location>
</feature>
<reference evidence="4" key="1">
    <citation type="submission" date="2016-11" db="UniProtKB">
        <authorList>
            <consortium name="WormBaseParasite"/>
        </authorList>
    </citation>
    <scope>IDENTIFICATION</scope>
</reference>
<keyword evidence="3" id="KW-1185">Reference proteome</keyword>
<evidence type="ECO:0000313" key="3">
    <source>
        <dbReference type="Proteomes" id="UP000095287"/>
    </source>
</evidence>
<evidence type="ECO:0000256" key="1">
    <source>
        <dbReference type="SAM" id="MobiDB-lite"/>
    </source>
</evidence>
<evidence type="ECO:0000256" key="2">
    <source>
        <dbReference type="SAM" id="SignalP"/>
    </source>
</evidence>
<keyword evidence="2" id="KW-0732">Signal</keyword>
<feature type="chain" id="PRO_5009313085" evidence="2">
    <location>
        <begin position="20"/>
        <end position="68"/>
    </location>
</feature>
<protein>
    <submittedName>
        <fullName evidence="4">Secreted protein</fullName>
    </submittedName>
</protein>
<feature type="compositionally biased region" description="Basic and acidic residues" evidence="1">
    <location>
        <begin position="40"/>
        <end position="61"/>
    </location>
</feature>
<dbReference type="AlphaFoldDB" id="A0A1I7Z743"/>
<proteinExistence type="predicted"/>
<dbReference type="WBParaSite" id="L893_g23440.t1">
    <property type="protein sequence ID" value="L893_g23440.t1"/>
    <property type="gene ID" value="L893_g23440"/>
</dbReference>
<name>A0A1I7Z743_9BILA</name>